<feature type="site" description="Interaction with substrate tRNA" evidence="10">
    <location>
        <position position="128"/>
    </location>
</feature>
<comment type="function">
    <text evidence="2 10 12">Catalyzes the transfer of a dimethylallyl group onto the adenine at position 37 in tRNAs that read codons beginning with uridine, leading to the formation of N6-(dimethylallyl)adenosine (i(6)A).</text>
</comment>
<evidence type="ECO:0000256" key="1">
    <source>
        <dbReference type="ARBA" id="ARBA00001946"/>
    </source>
</evidence>
<keyword evidence="7 10" id="KW-0067">ATP-binding</keyword>
<dbReference type="Proteomes" id="UP000005868">
    <property type="component" value="Chromosome"/>
</dbReference>
<name>G7V9Q9_THELD</name>
<dbReference type="STRING" id="580340.Tlie_0876"/>
<keyword evidence="6 10" id="KW-0547">Nucleotide-binding</keyword>
<dbReference type="EC" id="2.5.1.75" evidence="10"/>
<gene>
    <name evidence="10" type="primary">miaA</name>
    <name evidence="14" type="ordered locus">Tlie_0876</name>
</gene>
<dbReference type="Gene3D" id="1.10.287.890">
    <property type="entry name" value="Crystal structure of tRNA isopentenylpyrophosphate transferase (bh2366) domain"/>
    <property type="match status" value="1"/>
</dbReference>
<dbReference type="SUPFAM" id="SSF52540">
    <property type="entry name" value="P-loop containing nucleoside triphosphate hydrolases"/>
    <property type="match status" value="1"/>
</dbReference>
<evidence type="ECO:0000256" key="9">
    <source>
        <dbReference type="ARBA" id="ARBA00049563"/>
    </source>
</evidence>
<dbReference type="Pfam" id="PF01715">
    <property type="entry name" value="IPPT"/>
    <property type="match status" value="1"/>
</dbReference>
<comment type="subunit">
    <text evidence="10">Monomer.</text>
</comment>
<feature type="binding site" evidence="10">
    <location>
        <begin position="14"/>
        <end position="21"/>
    </location>
    <ligand>
        <name>ATP</name>
        <dbReference type="ChEBI" id="CHEBI:30616"/>
    </ligand>
</feature>
<comment type="catalytic activity">
    <reaction evidence="9 10 11">
        <text>adenosine(37) in tRNA + dimethylallyl diphosphate = N(6)-dimethylallyladenosine(37) in tRNA + diphosphate</text>
        <dbReference type="Rhea" id="RHEA:26482"/>
        <dbReference type="Rhea" id="RHEA-COMP:10162"/>
        <dbReference type="Rhea" id="RHEA-COMP:10375"/>
        <dbReference type="ChEBI" id="CHEBI:33019"/>
        <dbReference type="ChEBI" id="CHEBI:57623"/>
        <dbReference type="ChEBI" id="CHEBI:74411"/>
        <dbReference type="ChEBI" id="CHEBI:74415"/>
        <dbReference type="EC" id="2.5.1.75"/>
    </reaction>
</comment>
<keyword evidence="4 10" id="KW-0808">Transferase</keyword>
<feature type="binding site" evidence="10">
    <location>
        <begin position="16"/>
        <end position="21"/>
    </location>
    <ligand>
        <name>substrate</name>
    </ligand>
</feature>
<evidence type="ECO:0000256" key="6">
    <source>
        <dbReference type="ARBA" id="ARBA00022741"/>
    </source>
</evidence>
<protein>
    <recommendedName>
        <fullName evidence="10">tRNA dimethylallyltransferase</fullName>
        <ecNumber evidence="10">2.5.1.75</ecNumber>
    </recommendedName>
    <alternativeName>
        <fullName evidence="10">Dimethylallyl diphosphate:tRNA dimethylallyltransferase</fullName>
        <shortName evidence="10">DMAPP:tRNA dimethylallyltransferase</shortName>
        <shortName evidence="10">DMATase</shortName>
    </alternativeName>
    <alternativeName>
        <fullName evidence="10">Isopentenyl-diphosphate:tRNA isopentenyltransferase</fullName>
        <shortName evidence="10">IPP transferase</shortName>
        <shortName evidence="10">IPPT</shortName>
        <shortName evidence="10">IPTase</shortName>
    </alternativeName>
</protein>
<keyword evidence="15" id="KW-1185">Reference proteome</keyword>
<comment type="caution">
    <text evidence="10">Lacks conserved residue(s) required for the propagation of feature annotation.</text>
</comment>
<organism evidence="14 15">
    <name type="scientific">Thermovirga lienii (strain ATCC BAA-1197 / DSM 17291 / Cas60314)</name>
    <dbReference type="NCBI Taxonomy" id="580340"/>
    <lineage>
        <taxon>Bacteria</taxon>
        <taxon>Thermotogati</taxon>
        <taxon>Synergistota</taxon>
        <taxon>Synergistia</taxon>
        <taxon>Synergistales</taxon>
        <taxon>Thermovirgaceae</taxon>
        <taxon>Thermovirga</taxon>
    </lineage>
</organism>
<dbReference type="PANTHER" id="PTHR11088:SF60">
    <property type="entry name" value="TRNA DIMETHYLALLYLTRANSFERASE"/>
    <property type="match status" value="1"/>
</dbReference>
<comment type="cofactor">
    <cofactor evidence="1 10">
        <name>Mg(2+)</name>
        <dbReference type="ChEBI" id="CHEBI:18420"/>
    </cofactor>
</comment>
<dbReference type="KEGG" id="tli:Tlie_0876"/>
<dbReference type="GO" id="GO:0006400">
    <property type="term" value="P:tRNA modification"/>
    <property type="evidence" value="ECO:0007669"/>
    <property type="project" value="TreeGrafter"/>
</dbReference>
<reference evidence="14 15" key="2">
    <citation type="journal article" date="2012" name="Stand. Genomic Sci.">
        <title>Genome sequence of the moderately thermophilic, amino-acid-degrading and sulfur-reducing bacterium Thermovirga lienii type strain (Cas60314(T)).</title>
        <authorList>
            <person name="Goker M."/>
            <person name="Saunders E."/>
            <person name="Lapidus A."/>
            <person name="Nolan M."/>
            <person name="Lucas S."/>
            <person name="Hammon N."/>
            <person name="Deshpande S."/>
            <person name="Cheng J.F."/>
            <person name="Han C."/>
            <person name="Tapia R."/>
            <person name="Goodwin L.A."/>
            <person name="Pitluck S."/>
            <person name="Liolios K."/>
            <person name="Mavromatis K."/>
            <person name="Pagani I."/>
            <person name="Ivanova N."/>
            <person name="Mikhailova N."/>
            <person name="Pati A."/>
            <person name="Chen A."/>
            <person name="Palaniappan K."/>
            <person name="Land M."/>
            <person name="Chang Y.J."/>
            <person name="Jeffries C.D."/>
            <person name="Brambilla E.M."/>
            <person name="Rohde M."/>
            <person name="Spring S."/>
            <person name="Detter J.C."/>
            <person name="Woyke T."/>
            <person name="Bristow J."/>
            <person name="Eisen J.A."/>
            <person name="Markowitz V."/>
            <person name="Hugenholtz P."/>
            <person name="Kyrpides N.C."/>
            <person name="Klenk H.P."/>
        </authorList>
    </citation>
    <scope>NUCLEOTIDE SEQUENCE [LARGE SCALE GENOMIC DNA]</scope>
    <source>
        <strain evidence="15">ATCC BAA-1197 / DSM 17291 / Cas60314</strain>
    </source>
</reference>
<dbReference type="AlphaFoldDB" id="G7V9Q9"/>
<evidence type="ECO:0000256" key="11">
    <source>
        <dbReference type="RuleBase" id="RU003783"/>
    </source>
</evidence>
<reference evidence="15" key="1">
    <citation type="submission" date="2011-10" db="EMBL/GenBank/DDBJ databases">
        <title>The complete genome of chromosome of Thermovirga lienii DSM 17291.</title>
        <authorList>
            <consortium name="US DOE Joint Genome Institute (JGI-PGF)"/>
            <person name="Lucas S."/>
            <person name="Copeland A."/>
            <person name="Lapidus A."/>
            <person name="Glavina del Rio T."/>
            <person name="Dalin E."/>
            <person name="Tice H."/>
            <person name="Bruce D."/>
            <person name="Goodwin L."/>
            <person name="Pitluck S."/>
            <person name="Peters L."/>
            <person name="Mikhailova N."/>
            <person name="Saunders E."/>
            <person name="Kyrpides N."/>
            <person name="Mavromatis K."/>
            <person name="Ivanova N."/>
            <person name="Last F.I."/>
            <person name="Brettin T."/>
            <person name="Detter J.C."/>
            <person name="Han C."/>
            <person name="Larimer F."/>
            <person name="Land M."/>
            <person name="Hauser L."/>
            <person name="Markowitz V."/>
            <person name="Cheng J.-F."/>
            <person name="Hugenholtz P."/>
            <person name="Woyke T."/>
            <person name="Wu D."/>
            <person name="Spring S."/>
            <person name="Schroeder M."/>
            <person name="Brambilla E.-M."/>
            <person name="Klenk H.-P."/>
            <person name="Eisen J.A."/>
        </authorList>
    </citation>
    <scope>NUCLEOTIDE SEQUENCE [LARGE SCALE GENOMIC DNA]</scope>
    <source>
        <strain evidence="15">ATCC BAA-1197 / DSM 17291 / Cas60314</strain>
    </source>
</reference>
<evidence type="ECO:0000256" key="8">
    <source>
        <dbReference type="ARBA" id="ARBA00022842"/>
    </source>
</evidence>
<evidence type="ECO:0000256" key="13">
    <source>
        <dbReference type="RuleBase" id="RU003785"/>
    </source>
</evidence>
<dbReference type="PANTHER" id="PTHR11088">
    <property type="entry name" value="TRNA DIMETHYLALLYLTRANSFERASE"/>
    <property type="match status" value="1"/>
</dbReference>
<dbReference type="eggNOG" id="COG0324">
    <property type="taxonomic scope" value="Bacteria"/>
</dbReference>
<dbReference type="EMBL" id="CP003096">
    <property type="protein sequence ID" value="AER66609.1"/>
    <property type="molecule type" value="Genomic_DNA"/>
</dbReference>
<dbReference type="Gene3D" id="1.10.20.140">
    <property type="match status" value="1"/>
</dbReference>
<dbReference type="GO" id="GO:0005524">
    <property type="term" value="F:ATP binding"/>
    <property type="evidence" value="ECO:0007669"/>
    <property type="project" value="UniProtKB-UniRule"/>
</dbReference>
<keyword evidence="5 10" id="KW-0819">tRNA processing</keyword>
<dbReference type="InterPro" id="IPR027417">
    <property type="entry name" value="P-loop_NTPase"/>
</dbReference>
<dbReference type="HOGENOM" id="CLU_032616_0_1_0"/>
<comment type="similarity">
    <text evidence="3 10 13">Belongs to the IPP transferase family.</text>
</comment>
<feature type="site" description="Interaction with substrate tRNA" evidence="10">
    <location>
        <position position="105"/>
    </location>
</feature>
<evidence type="ECO:0000256" key="5">
    <source>
        <dbReference type="ARBA" id="ARBA00022694"/>
    </source>
</evidence>
<evidence type="ECO:0000256" key="10">
    <source>
        <dbReference type="HAMAP-Rule" id="MF_00185"/>
    </source>
</evidence>
<sequence length="316" mass="36942">MNMRSGNYLLSIIGPTAVGKTALSLKLAEALDAEIISVDSRQVYKYLDIGTDKVSEEIRSRIPHHLIDVVDPKEVFSAATFVEMTLKVIKDIRQRGKIPILVGGTPFYYSALFDGILTESLPKDEKVRKELELLWNQGCKEELRERLKRVDPKIYDKVHPNDGRRIIRFIEVFILTGKPMSWWSSFAKKQKSHFRPLYLGLYRNRQALYRAIEERVEKQFSEGFVEEVGRLLSMGYDEKLPAMQGFGYKELVLFHRGVLSLDEAKQGDIKATKAFARRQMTWFRRFSPSLWYDVTDRVPYQDIRQVVERWRTILNW</sequence>
<evidence type="ECO:0000256" key="3">
    <source>
        <dbReference type="ARBA" id="ARBA00005842"/>
    </source>
</evidence>
<keyword evidence="8 10" id="KW-0460">Magnesium</keyword>
<feature type="region of interest" description="Interaction with substrate tRNA" evidence="10">
    <location>
        <begin position="39"/>
        <end position="42"/>
    </location>
</feature>
<proteinExistence type="inferred from homology"/>
<evidence type="ECO:0000256" key="2">
    <source>
        <dbReference type="ARBA" id="ARBA00003213"/>
    </source>
</evidence>
<evidence type="ECO:0000313" key="14">
    <source>
        <dbReference type="EMBL" id="AER66609.1"/>
    </source>
</evidence>
<accession>G7V9Q9</accession>
<dbReference type="HAMAP" id="MF_00185">
    <property type="entry name" value="IPP_trans"/>
    <property type="match status" value="1"/>
</dbReference>
<dbReference type="GO" id="GO:0052381">
    <property type="term" value="F:tRNA dimethylallyltransferase activity"/>
    <property type="evidence" value="ECO:0007669"/>
    <property type="project" value="UniProtKB-UniRule"/>
</dbReference>
<evidence type="ECO:0000313" key="15">
    <source>
        <dbReference type="Proteomes" id="UP000005868"/>
    </source>
</evidence>
<dbReference type="InterPro" id="IPR039657">
    <property type="entry name" value="Dimethylallyltransferase"/>
</dbReference>
<evidence type="ECO:0000256" key="4">
    <source>
        <dbReference type="ARBA" id="ARBA00022679"/>
    </source>
</evidence>
<evidence type="ECO:0000256" key="12">
    <source>
        <dbReference type="RuleBase" id="RU003784"/>
    </source>
</evidence>
<dbReference type="NCBIfam" id="TIGR00174">
    <property type="entry name" value="miaA"/>
    <property type="match status" value="1"/>
</dbReference>
<evidence type="ECO:0000256" key="7">
    <source>
        <dbReference type="ARBA" id="ARBA00022840"/>
    </source>
</evidence>
<dbReference type="InterPro" id="IPR018022">
    <property type="entry name" value="IPT"/>
</dbReference>
<dbReference type="Gene3D" id="3.40.50.300">
    <property type="entry name" value="P-loop containing nucleotide triphosphate hydrolases"/>
    <property type="match status" value="1"/>
</dbReference>